<sequence>MVLYLYVTLEYLFPSLHPPAGNCQNLLVSSSRKQPESEKQLPRKKPNIIFLSPTAKRCGCSYQITSPPLSSSSSPLVSMS</sequence>
<comment type="caution">
    <text evidence="1">The sequence shown here is derived from an EMBL/GenBank/DDBJ whole genome shotgun (WGS) entry which is preliminary data.</text>
</comment>
<name>A0AAN9PC00_CROPI</name>
<reference evidence="1 2" key="1">
    <citation type="submission" date="2024-01" db="EMBL/GenBank/DDBJ databases">
        <title>The genomes of 5 underutilized Papilionoideae crops provide insights into root nodulation and disease resistanc.</title>
        <authorList>
            <person name="Yuan L."/>
        </authorList>
    </citation>
    <scope>NUCLEOTIDE SEQUENCE [LARGE SCALE GENOMIC DNA]</scope>
    <source>
        <strain evidence="1">ZHUSHIDOU_FW_LH</strain>
        <tissue evidence="1">Leaf</tissue>
    </source>
</reference>
<organism evidence="1 2">
    <name type="scientific">Crotalaria pallida</name>
    <name type="common">Smooth rattlebox</name>
    <name type="synonym">Crotalaria striata</name>
    <dbReference type="NCBI Taxonomy" id="3830"/>
    <lineage>
        <taxon>Eukaryota</taxon>
        <taxon>Viridiplantae</taxon>
        <taxon>Streptophyta</taxon>
        <taxon>Embryophyta</taxon>
        <taxon>Tracheophyta</taxon>
        <taxon>Spermatophyta</taxon>
        <taxon>Magnoliopsida</taxon>
        <taxon>eudicotyledons</taxon>
        <taxon>Gunneridae</taxon>
        <taxon>Pentapetalae</taxon>
        <taxon>rosids</taxon>
        <taxon>fabids</taxon>
        <taxon>Fabales</taxon>
        <taxon>Fabaceae</taxon>
        <taxon>Papilionoideae</taxon>
        <taxon>50 kb inversion clade</taxon>
        <taxon>genistoids sensu lato</taxon>
        <taxon>core genistoids</taxon>
        <taxon>Crotalarieae</taxon>
        <taxon>Crotalaria</taxon>
    </lineage>
</organism>
<evidence type="ECO:0000313" key="1">
    <source>
        <dbReference type="EMBL" id="KAK7291814.1"/>
    </source>
</evidence>
<keyword evidence="2" id="KW-1185">Reference proteome</keyword>
<gene>
    <name evidence="1" type="ORF">RIF29_07257</name>
</gene>
<dbReference type="Proteomes" id="UP001372338">
    <property type="component" value="Unassembled WGS sequence"/>
</dbReference>
<dbReference type="EMBL" id="JAYWIO010000001">
    <property type="protein sequence ID" value="KAK7291814.1"/>
    <property type="molecule type" value="Genomic_DNA"/>
</dbReference>
<proteinExistence type="predicted"/>
<protein>
    <submittedName>
        <fullName evidence="1">Uncharacterized protein</fullName>
    </submittedName>
</protein>
<accession>A0AAN9PC00</accession>
<evidence type="ECO:0000313" key="2">
    <source>
        <dbReference type="Proteomes" id="UP001372338"/>
    </source>
</evidence>
<dbReference type="AlphaFoldDB" id="A0AAN9PC00"/>